<dbReference type="EMBL" id="CP032050">
    <property type="protein sequence ID" value="AYN68967.1"/>
    <property type="molecule type" value="Genomic_DNA"/>
</dbReference>
<dbReference type="SUPFAM" id="SSF48695">
    <property type="entry name" value="Multiheme cytochromes"/>
    <property type="match status" value="1"/>
</dbReference>
<accession>A0A3G2L9N6</accession>
<dbReference type="Proteomes" id="UP000276309">
    <property type="component" value="Chromosome"/>
</dbReference>
<evidence type="ECO:0000313" key="1">
    <source>
        <dbReference type="EMBL" id="AYN68967.1"/>
    </source>
</evidence>
<organism evidence="1 2">
    <name type="scientific">Euzebyella marina</name>
    <dbReference type="NCBI Taxonomy" id="1761453"/>
    <lineage>
        <taxon>Bacteria</taxon>
        <taxon>Pseudomonadati</taxon>
        <taxon>Bacteroidota</taxon>
        <taxon>Flavobacteriia</taxon>
        <taxon>Flavobacteriales</taxon>
        <taxon>Flavobacteriaceae</taxon>
        <taxon>Euzebyella</taxon>
    </lineage>
</organism>
<dbReference type="AlphaFoldDB" id="A0A3G2L9N6"/>
<keyword evidence="2" id="KW-1185">Reference proteome</keyword>
<protein>
    <recommendedName>
        <fullName evidence="3">Isoquinoline 1-oxidoreductase subunit</fullName>
    </recommendedName>
</protein>
<name>A0A3G2L9N6_9FLAO</name>
<dbReference type="InterPro" id="IPR036280">
    <property type="entry name" value="Multihaem_cyt_sf"/>
</dbReference>
<proteinExistence type="predicted"/>
<gene>
    <name evidence="1" type="ORF">D1013_17065</name>
</gene>
<reference evidence="1 2" key="1">
    <citation type="submission" date="2018-08" db="EMBL/GenBank/DDBJ databases">
        <title>The reduced genetic potential of extracellular carbohydrate catabolism in Euzebyella marina RN62, a Flavobacteriia bacterium isolated from the hadal water.</title>
        <authorList>
            <person name="Xue C."/>
        </authorList>
    </citation>
    <scope>NUCLEOTIDE SEQUENCE [LARGE SCALE GENOMIC DNA]</scope>
    <source>
        <strain evidence="1 2">RN62</strain>
    </source>
</reference>
<sequence>MLFIGLIASVIFMESNEVASMKKYKPLERDSNITTEKAYDQVMQVLMHPRCMNCHPTDNVPKQGDERHPHYFDMARGENDKGFSATKCAACHQEENNDYSGVPGASHWALAPASMGWQGLSKTEIAKRLLNPSTNGGKSHEELVEHMTEDELVLWAWDPGIDANGQPREVPPVSEENFKIAVKKWFDEGAIIPSEK</sequence>
<evidence type="ECO:0000313" key="2">
    <source>
        <dbReference type="Proteomes" id="UP000276309"/>
    </source>
</evidence>
<dbReference type="OrthoDB" id="656942at2"/>
<dbReference type="KEGG" id="emar:D1013_17065"/>
<evidence type="ECO:0008006" key="3">
    <source>
        <dbReference type="Google" id="ProtNLM"/>
    </source>
</evidence>